<name>A0ABQ0LR35_MYCCL</name>
<sequence>MNKRTRKATTSPQAHPAPATWIYARIHSTGRTLGHHRSWIYARVSSPLARVGPLDPLSSQLVVFAAAEPGYMRLQKTKGYSPEKFAAQATKMLNDRFELVTGSRNHTGTPHSQPGYTYARIGYGEPVIIADYMRRSFRAMILPDYMRLDKASTPHPGRPIARESHETNPEHYDPVPALGISPPNAMAGAFTKTFMICAARMRGGKRTAGTVKRGPRRITRSCVQTFYWLVSRFYFYPEEKRC</sequence>
<reference evidence="1" key="1">
    <citation type="submission" date="2014-09" db="EMBL/GenBank/DDBJ databases">
        <title>Genome sequence of the luminous mushroom Mycena chlorophos for searching fungal bioluminescence genes.</title>
        <authorList>
            <person name="Tanaka Y."/>
            <person name="Kasuga D."/>
            <person name="Oba Y."/>
            <person name="Hase S."/>
            <person name="Sato K."/>
            <person name="Oba Y."/>
            <person name="Sakakibara Y."/>
        </authorList>
    </citation>
    <scope>NUCLEOTIDE SEQUENCE</scope>
</reference>
<proteinExistence type="predicted"/>
<dbReference type="Proteomes" id="UP000815677">
    <property type="component" value="Unassembled WGS sequence"/>
</dbReference>
<dbReference type="EMBL" id="DF848408">
    <property type="protein sequence ID" value="GAT53583.1"/>
    <property type="molecule type" value="Genomic_DNA"/>
</dbReference>
<keyword evidence="2" id="KW-1185">Reference proteome</keyword>
<evidence type="ECO:0000313" key="2">
    <source>
        <dbReference type="Proteomes" id="UP000815677"/>
    </source>
</evidence>
<protein>
    <submittedName>
        <fullName evidence="1">Uncharacterized protein</fullName>
    </submittedName>
</protein>
<evidence type="ECO:0000313" key="1">
    <source>
        <dbReference type="EMBL" id="GAT53583.1"/>
    </source>
</evidence>
<accession>A0ABQ0LR35</accession>
<gene>
    <name evidence="1" type="ORF">MCHLO_10525</name>
</gene>
<organism evidence="1 2">
    <name type="scientific">Mycena chlorophos</name>
    <name type="common">Agaric fungus</name>
    <name type="synonym">Agaricus chlorophos</name>
    <dbReference type="NCBI Taxonomy" id="658473"/>
    <lineage>
        <taxon>Eukaryota</taxon>
        <taxon>Fungi</taxon>
        <taxon>Dikarya</taxon>
        <taxon>Basidiomycota</taxon>
        <taxon>Agaricomycotina</taxon>
        <taxon>Agaricomycetes</taxon>
        <taxon>Agaricomycetidae</taxon>
        <taxon>Agaricales</taxon>
        <taxon>Marasmiineae</taxon>
        <taxon>Mycenaceae</taxon>
        <taxon>Mycena</taxon>
    </lineage>
</organism>